<comment type="caution">
    <text evidence="2">The sequence shown here is derived from an EMBL/GenBank/DDBJ whole genome shotgun (WGS) entry which is preliminary data.</text>
</comment>
<protein>
    <submittedName>
        <fullName evidence="2">Uncharacterized protein</fullName>
    </submittedName>
</protein>
<evidence type="ECO:0000256" key="1">
    <source>
        <dbReference type="SAM" id="Phobius"/>
    </source>
</evidence>
<keyword evidence="3" id="KW-1185">Reference proteome</keyword>
<evidence type="ECO:0000313" key="3">
    <source>
        <dbReference type="Proteomes" id="UP000249915"/>
    </source>
</evidence>
<dbReference type="Proteomes" id="UP000249915">
    <property type="component" value="Unassembled WGS sequence"/>
</dbReference>
<accession>A0A2V4BB23</accession>
<feature type="transmembrane region" description="Helical" evidence="1">
    <location>
        <begin position="14"/>
        <end position="35"/>
    </location>
</feature>
<reference evidence="2 3" key="1">
    <citation type="submission" date="2016-07" db="EMBL/GenBank/DDBJ databases">
        <title>Draft genome sequence of Prauserella muralis DSM 45305, isolated from a mould-covered wall in an indoor environment.</title>
        <authorList>
            <person name="Ruckert C."/>
            <person name="Albersmeier A."/>
            <person name="Jiang C.-L."/>
            <person name="Jiang Y."/>
            <person name="Kalinowski J."/>
            <person name="Schneider O."/>
            <person name="Winkler A."/>
            <person name="Zotchev S.B."/>
        </authorList>
    </citation>
    <scope>NUCLEOTIDE SEQUENCE [LARGE SCALE GENOMIC DNA]</scope>
    <source>
        <strain evidence="2 3">DSM 45305</strain>
    </source>
</reference>
<keyword evidence="1" id="KW-0472">Membrane</keyword>
<keyword evidence="1" id="KW-1133">Transmembrane helix</keyword>
<name>A0A2V4BB23_9PSEU</name>
<dbReference type="AlphaFoldDB" id="A0A2V4BB23"/>
<proteinExistence type="predicted"/>
<dbReference type="EMBL" id="MASW01000001">
    <property type="protein sequence ID" value="PXY32346.1"/>
    <property type="molecule type" value="Genomic_DNA"/>
</dbReference>
<evidence type="ECO:0000313" key="2">
    <source>
        <dbReference type="EMBL" id="PXY32346.1"/>
    </source>
</evidence>
<sequence>METTVGSPSVPRPVLVTGALAALVTVVALGTALVLRPEPGLSAGAEDAPATATSASHTGCGDEPCRVLAQTGVNGMTVELLADGDGGMGRLRAGGPGSGTIAETAITTMGVRLNHDSLRCVETATPVCLVRGPHDGGMVGEVLVWRGDSWRATARPYFSDAGSITLSNVTGDATPEVIVVRHECSRTDTVEECQQAPVLAEVFDLRGGQAGCTLTYGSPGALRNWPEVEVDDSELTTCP</sequence>
<keyword evidence="1" id="KW-0812">Transmembrane</keyword>
<organism evidence="2 3">
    <name type="scientific">Prauserella muralis</name>
    <dbReference type="NCBI Taxonomy" id="588067"/>
    <lineage>
        <taxon>Bacteria</taxon>
        <taxon>Bacillati</taxon>
        <taxon>Actinomycetota</taxon>
        <taxon>Actinomycetes</taxon>
        <taxon>Pseudonocardiales</taxon>
        <taxon>Pseudonocardiaceae</taxon>
        <taxon>Prauserella</taxon>
    </lineage>
</organism>
<gene>
    <name evidence="2" type="ORF">BAY60_08740</name>
</gene>